<dbReference type="InterPro" id="IPR008928">
    <property type="entry name" value="6-hairpin_glycosidase_sf"/>
</dbReference>
<protein>
    <submittedName>
        <fullName evidence="1">Uncharacterized protein</fullName>
    </submittedName>
</protein>
<dbReference type="AlphaFoldDB" id="W2RP46"/>
<gene>
    <name evidence="1" type="ORF">HMPREF1541_08444</name>
</gene>
<dbReference type="GO" id="GO:0005975">
    <property type="term" value="P:carbohydrate metabolic process"/>
    <property type="evidence" value="ECO:0007669"/>
    <property type="project" value="InterPro"/>
</dbReference>
<evidence type="ECO:0000313" key="1">
    <source>
        <dbReference type="EMBL" id="ETN37453.1"/>
    </source>
</evidence>
<dbReference type="HOGENOM" id="CLU_017093_0_0_1"/>
<dbReference type="SUPFAM" id="SSF48208">
    <property type="entry name" value="Six-hairpin glycosidases"/>
    <property type="match status" value="1"/>
</dbReference>
<dbReference type="Proteomes" id="UP000030752">
    <property type="component" value="Unassembled WGS sequence"/>
</dbReference>
<dbReference type="PANTHER" id="PTHR31047">
    <property type="entry name" value="MEIOTICALLY UP-REGULATED GENE 157 PROTEIN"/>
    <property type="match status" value="1"/>
</dbReference>
<name>W2RP46_CYPE1</name>
<evidence type="ECO:0000313" key="2">
    <source>
        <dbReference type="Proteomes" id="UP000030752"/>
    </source>
</evidence>
<dbReference type="Gene3D" id="1.50.10.10">
    <property type="match status" value="1"/>
</dbReference>
<dbReference type="GO" id="GO:0003824">
    <property type="term" value="F:catalytic activity"/>
    <property type="evidence" value="ECO:0007669"/>
    <property type="project" value="UniProtKB-ARBA"/>
</dbReference>
<dbReference type="InterPro" id="IPR012341">
    <property type="entry name" value="6hp_glycosidase-like_sf"/>
</dbReference>
<proteinExistence type="predicted"/>
<dbReference type="GeneID" id="19975783"/>
<reference evidence="1 2" key="1">
    <citation type="submission" date="2013-03" db="EMBL/GenBank/DDBJ databases">
        <title>The Genome Sequence of Phialophora europaea CBS 101466.</title>
        <authorList>
            <consortium name="The Broad Institute Genomics Platform"/>
            <person name="Cuomo C."/>
            <person name="de Hoog S."/>
            <person name="Gorbushina A."/>
            <person name="Walker B."/>
            <person name="Young S.K."/>
            <person name="Zeng Q."/>
            <person name="Gargeya S."/>
            <person name="Fitzgerald M."/>
            <person name="Haas B."/>
            <person name="Abouelleil A."/>
            <person name="Allen A.W."/>
            <person name="Alvarado L."/>
            <person name="Arachchi H.M."/>
            <person name="Berlin A.M."/>
            <person name="Chapman S.B."/>
            <person name="Gainer-Dewar J."/>
            <person name="Goldberg J."/>
            <person name="Griggs A."/>
            <person name="Gujja S."/>
            <person name="Hansen M."/>
            <person name="Howarth C."/>
            <person name="Imamovic A."/>
            <person name="Ireland A."/>
            <person name="Larimer J."/>
            <person name="McCowan C."/>
            <person name="Murphy C."/>
            <person name="Pearson M."/>
            <person name="Poon T.W."/>
            <person name="Priest M."/>
            <person name="Roberts A."/>
            <person name="Saif S."/>
            <person name="Shea T."/>
            <person name="Sisk P."/>
            <person name="Sykes S."/>
            <person name="Wortman J."/>
            <person name="Nusbaum C."/>
            <person name="Birren B."/>
        </authorList>
    </citation>
    <scope>NUCLEOTIDE SEQUENCE [LARGE SCALE GENOMIC DNA]</scope>
    <source>
        <strain evidence="1 2">CBS 101466</strain>
    </source>
</reference>
<accession>W2RP46</accession>
<dbReference type="InParanoid" id="W2RP46"/>
<dbReference type="VEuPathDB" id="FungiDB:HMPREF1541_08444"/>
<dbReference type="EMBL" id="KB822724">
    <property type="protein sequence ID" value="ETN37453.1"/>
    <property type="molecule type" value="Genomic_DNA"/>
</dbReference>
<sequence length="526" mass="59103">MSVNRASYGQLTEGGPISLPLSENQVSHLAEYQILAVVAKHLEAHFVCAVEIDGRALSFGNSIQQQTCVGKPVRGQMKGILSIPGKTSKTLVARYCLRSGVSPKVMQAASSFPSERPSIRFWVGHETRAQFLVRRNLDYILGCCSVVIPGSREIVCMLTDHVALPLGWNRDNYWQARFLMDARQSLHKIAASQDAARYTQQIERVLRGHLTWVFDLAERPHGYWHRSYLATGKPKDGPVFQLDQQCYPFLELADLYDMFPEQSGFVKEMLSQPVVDDFVGLVASKTDGATGLVATEETPGDDPVEFEFHFSSHVLLWHTLTRLGALLRRIEPGQSQILVRIDSLATSLRKATLAHFLQQDQQSSEWMYAYLTDGHGAFRMYHDGNDVVTLFAREWGFLESEIEMAAWENTMRFANSSRNEGGYCSNGPYAGLGSVHSPGPWPLGYYQTWRFSQVVGDHQLEQKLWKQICDVMQRDGTFPEAVDVVTGECTSKAWFSWPGSMIGSGLLRQENRGKYLEASSEHCIDC</sequence>
<dbReference type="eggNOG" id="ENOG502SK90">
    <property type="taxonomic scope" value="Eukaryota"/>
</dbReference>
<dbReference type="RefSeq" id="XP_008720985.1">
    <property type="nucleotide sequence ID" value="XM_008722763.1"/>
</dbReference>
<organism evidence="1 2">
    <name type="scientific">Cyphellophora europaea (strain CBS 101466)</name>
    <name type="common">Phialophora europaea</name>
    <dbReference type="NCBI Taxonomy" id="1220924"/>
    <lineage>
        <taxon>Eukaryota</taxon>
        <taxon>Fungi</taxon>
        <taxon>Dikarya</taxon>
        <taxon>Ascomycota</taxon>
        <taxon>Pezizomycotina</taxon>
        <taxon>Eurotiomycetes</taxon>
        <taxon>Chaetothyriomycetidae</taxon>
        <taxon>Chaetothyriales</taxon>
        <taxon>Cyphellophoraceae</taxon>
        <taxon>Cyphellophora</taxon>
    </lineage>
</organism>
<dbReference type="InterPro" id="IPR008313">
    <property type="entry name" value="GH125"/>
</dbReference>
<dbReference type="PANTHER" id="PTHR31047:SF0">
    <property type="entry name" value="MEIOTICALLY UP-REGULATED GENE 157 PROTEIN"/>
    <property type="match status" value="1"/>
</dbReference>
<dbReference type="Pfam" id="PF06824">
    <property type="entry name" value="Glyco_hydro_125"/>
    <property type="match status" value="1"/>
</dbReference>
<dbReference type="OrthoDB" id="2580243at2759"/>
<keyword evidence="2" id="KW-1185">Reference proteome</keyword>